<dbReference type="InterPro" id="IPR007527">
    <property type="entry name" value="Znf_SWIM"/>
</dbReference>
<keyword evidence="2 6" id="KW-0479">Metal-binding</keyword>
<evidence type="ECO:0000259" key="8">
    <source>
        <dbReference type="PROSITE" id="PS50966"/>
    </source>
</evidence>
<dbReference type="InterPro" id="IPR031052">
    <property type="entry name" value="FHY3/FAR1"/>
</dbReference>
<evidence type="ECO:0000313" key="9">
    <source>
        <dbReference type="EMBL" id="KAJ8758819.1"/>
    </source>
</evidence>
<evidence type="ECO:0000256" key="2">
    <source>
        <dbReference type="ARBA" id="ARBA00022723"/>
    </source>
</evidence>
<gene>
    <name evidence="9" type="ORF">K2173_000540</name>
</gene>
<keyword evidence="10" id="KW-1185">Reference proteome</keyword>
<comment type="subcellular location">
    <subcellularLocation>
        <location evidence="6">Nucleus</location>
    </subcellularLocation>
</comment>
<evidence type="ECO:0000256" key="6">
    <source>
        <dbReference type="RuleBase" id="RU367018"/>
    </source>
</evidence>
<dbReference type="InterPro" id="IPR004330">
    <property type="entry name" value="FAR1_DNA_bnd_dom"/>
</dbReference>
<comment type="similarity">
    <text evidence="1 6">Belongs to the FHY3/FAR1 family.</text>
</comment>
<feature type="region of interest" description="Disordered" evidence="7">
    <location>
        <begin position="264"/>
        <end position="284"/>
    </location>
</feature>
<evidence type="ECO:0000256" key="4">
    <source>
        <dbReference type="ARBA" id="ARBA00022833"/>
    </source>
</evidence>
<evidence type="ECO:0000256" key="1">
    <source>
        <dbReference type="ARBA" id="ARBA00005889"/>
    </source>
</evidence>
<proteinExistence type="inferred from homology"/>
<feature type="domain" description="SWIM-type" evidence="8">
    <location>
        <begin position="624"/>
        <end position="660"/>
    </location>
</feature>
<protein>
    <recommendedName>
        <fullName evidence="6">Protein FAR1-RELATED SEQUENCE</fullName>
    </recommendedName>
</protein>
<organism evidence="9 10">
    <name type="scientific">Erythroxylum novogranatense</name>
    <dbReference type="NCBI Taxonomy" id="1862640"/>
    <lineage>
        <taxon>Eukaryota</taxon>
        <taxon>Viridiplantae</taxon>
        <taxon>Streptophyta</taxon>
        <taxon>Embryophyta</taxon>
        <taxon>Tracheophyta</taxon>
        <taxon>Spermatophyta</taxon>
        <taxon>Magnoliopsida</taxon>
        <taxon>eudicotyledons</taxon>
        <taxon>Gunneridae</taxon>
        <taxon>Pentapetalae</taxon>
        <taxon>rosids</taxon>
        <taxon>fabids</taxon>
        <taxon>Malpighiales</taxon>
        <taxon>Erythroxylaceae</taxon>
        <taxon>Erythroxylum</taxon>
    </lineage>
</organism>
<evidence type="ECO:0000256" key="7">
    <source>
        <dbReference type="SAM" id="MobiDB-lite"/>
    </source>
</evidence>
<keyword evidence="3 5" id="KW-0863">Zinc-finger</keyword>
<evidence type="ECO:0000313" key="10">
    <source>
        <dbReference type="Proteomes" id="UP001159364"/>
    </source>
</evidence>
<dbReference type="PROSITE" id="PS50966">
    <property type="entry name" value="ZF_SWIM"/>
    <property type="match status" value="1"/>
</dbReference>
<dbReference type="AlphaFoldDB" id="A0AAV8SY16"/>
<evidence type="ECO:0000256" key="3">
    <source>
        <dbReference type="ARBA" id="ARBA00022771"/>
    </source>
</evidence>
<dbReference type="PANTHER" id="PTHR31669">
    <property type="entry name" value="PROTEIN FAR1-RELATED SEQUENCE 10-RELATED"/>
    <property type="match status" value="1"/>
</dbReference>
<dbReference type="EMBL" id="JAIWQS010000007">
    <property type="protein sequence ID" value="KAJ8758819.1"/>
    <property type="molecule type" value="Genomic_DNA"/>
</dbReference>
<name>A0AAV8SY16_9ROSI</name>
<keyword evidence="4 6" id="KW-0862">Zinc</keyword>
<dbReference type="Pfam" id="PF10551">
    <property type="entry name" value="MULE"/>
    <property type="match status" value="1"/>
</dbReference>
<dbReference type="GO" id="GO:0006355">
    <property type="term" value="P:regulation of DNA-templated transcription"/>
    <property type="evidence" value="ECO:0007669"/>
    <property type="project" value="UniProtKB-UniRule"/>
</dbReference>
<feature type="compositionally biased region" description="Polar residues" evidence="7">
    <location>
        <begin position="744"/>
        <end position="766"/>
    </location>
</feature>
<comment type="function">
    <text evidence="6">Putative transcription activator involved in regulating light control of development.</text>
</comment>
<evidence type="ECO:0000256" key="5">
    <source>
        <dbReference type="PROSITE-ProRule" id="PRU00325"/>
    </source>
</evidence>
<dbReference type="Pfam" id="PF04434">
    <property type="entry name" value="SWIM"/>
    <property type="match status" value="1"/>
</dbReference>
<dbReference type="InterPro" id="IPR006564">
    <property type="entry name" value="Znf_PMZ"/>
</dbReference>
<dbReference type="PANTHER" id="PTHR31669:SF62">
    <property type="entry name" value="PROTEIN FAR1-RELATED SEQUENCE 1"/>
    <property type="match status" value="1"/>
</dbReference>
<dbReference type="GO" id="GO:0005634">
    <property type="term" value="C:nucleus"/>
    <property type="evidence" value="ECO:0007669"/>
    <property type="project" value="UniProtKB-SubCell"/>
</dbReference>
<dbReference type="Proteomes" id="UP001159364">
    <property type="component" value="Linkage Group LG07"/>
</dbReference>
<reference evidence="9 10" key="1">
    <citation type="submission" date="2021-09" db="EMBL/GenBank/DDBJ databases">
        <title>Genomic insights and catalytic innovation underlie evolution of tropane alkaloids biosynthesis.</title>
        <authorList>
            <person name="Wang Y.-J."/>
            <person name="Tian T."/>
            <person name="Huang J.-P."/>
            <person name="Huang S.-X."/>
        </authorList>
    </citation>
    <scope>NUCLEOTIDE SEQUENCE [LARGE SCALE GENOMIC DNA]</scope>
    <source>
        <strain evidence="9">KIB-2018</strain>
        <tissue evidence="9">Leaf</tissue>
    </source>
</reference>
<feature type="compositionally biased region" description="Basic residues" evidence="7">
    <location>
        <begin position="898"/>
        <end position="909"/>
    </location>
</feature>
<feature type="region of interest" description="Disordered" evidence="7">
    <location>
        <begin position="743"/>
        <end position="777"/>
    </location>
</feature>
<keyword evidence="6" id="KW-0539">Nucleus</keyword>
<feature type="region of interest" description="Disordered" evidence="7">
    <location>
        <begin position="884"/>
        <end position="909"/>
    </location>
</feature>
<accession>A0AAV8SY16</accession>
<dbReference type="GO" id="GO:0008270">
    <property type="term" value="F:zinc ion binding"/>
    <property type="evidence" value="ECO:0007669"/>
    <property type="project" value="UniProtKB-UniRule"/>
</dbReference>
<sequence>MGNFVPFSYAEVVTVFRKHLSSMMIDLELPSGEWHKEDSRLDVFVNMTDGCDQGQNRDALNVKFSRTSGHDKENPGPIVCGRVSGDRNREHTGDMFNSSSVKCLDPCNGMEFESKEEAFMFYKEYAKSVGFAAIIKASRRSRISGKFIDAKFVCTRYGSKPEASSTDLPQPVSNVDGTTSIAVKRKRGRTGHSWLKTDCKACMHIKRRQQDGRWVVQSFVKEHNHENFPDQAYHFPTDRASDLCNNAGSLHGISARTKEVAVSMSKQSGGRKKNESQKAGVTNQTRHLALDDGDAELMFDHFMCMQDDNPNFFYAIDLNEEQRLKNVFWIDAKGKLDFSYFGDVVFFDTMYIKNEYKLPFAPFVGVNHHFQFILLGSALIADQMKSTYAWVMQAWLRAMNGHAPRVILTDDDRNLKEAIAEVFPNSHHCYCLWHVLAKIPEKLCYVLRQRDNFMNKFNKCIFESRTSEKFEKRWWKIVDSFNLRNDEWFQSLYEDRHKWIPTFMSDKFLAGMSTTQQPESIHSFLDKYVQRRTSLKEFLEQYKAILREKFEEEAKADFETCYKQPGLKSPSPFGKQMATLYTHAIFKKFQVEVLGVVACHPRKESEDGESKVFKVQDFEDNHDFLVVWNERTSYFSCSCRLFEFSGFLCRHVLIVMQMSGLHSIPPQYILKRWTKDAKSRQRTSEKLNRFQSSVQRYNDLCQRAIRLGGEGSLSQESYCIAFNALEEALRKCEGVNKSIWSAVETPSPSSNTPHDSEEANQANGAVNTDKKNSISNKRQVYTEPEFITIGMHNSWQQMEQLHSRASTFDGYFGPQIVHGMVHLNSVASNRDDYYGNQHGMQELGQLNSIASNLTQQRVQGMGQLHFRPPNITSCFEIQDNIPEMDQSNVGPSHLHGMTSKHLHPKHLSS</sequence>
<dbReference type="Pfam" id="PF03101">
    <property type="entry name" value="FAR1"/>
    <property type="match status" value="1"/>
</dbReference>
<comment type="caution">
    <text evidence="9">The sequence shown here is derived from an EMBL/GenBank/DDBJ whole genome shotgun (WGS) entry which is preliminary data.</text>
</comment>
<dbReference type="InterPro" id="IPR018289">
    <property type="entry name" value="MULE_transposase_dom"/>
</dbReference>
<dbReference type="SMART" id="SM00575">
    <property type="entry name" value="ZnF_PMZ"/>
    <property type="match status" value="1"/>
</dbReference>